<gene>
    <name evidence="26" type="primary">Rev3l</name>
    <name evidence="26" type="ORF">CEUAER_R00897</name>
</gene>
<dbReference type="CDD" id="cd05778">
    <property type="entry name" value="DNA_polB_zeta_exo"/>
    <property type="match status" value="1"/>
</dbReference>
<sequence length="3117" mass="351622">GQKTCLHLHGIFPYLYVPYDGFGQHPEYYLRQVAFSIDRALNVALGNPSSTVQHVFKVSLVSGTPFYGYHEKERQFMKIYLYNPAMVKRVCELLQGGAIMNKSYQPHEAHIPYLLQLFIDYNLYGMNLINLAAVKFRKARRKSDTSGVSKHHRTHLPENSNSASFVEWEENEIPSSLMLKGVEPQSTCELEVDAVAADILNQLDIEAQIGRNPGLQAIWEDEKQRRRQKCESSQIRPPESQDRGSVPATESEKFFQKRLKEILKQNDFSVTLSGSVDYSNGSEEFSAELTLHSEVLSPEAFQCTPANMVEVHKDKKMNKGEMHTDKEEEALINEEAILSIVENSQSFQPLTQRLSQTTVFMDSSADEAMVDLLAGLENDGYQMAHQKTHSYHRSLGSCRNSQNSDDEEHEPQCEKEDMELSLLMSQRWDSSIEEPGPKRRSAGKNMHRSSTEEDSSSEEEMEWSGNNMLLTNLSIPQLDGTADENGDNPLNNESSRTHSSVIATSKMSVKTSIFHKDAATLEPPSSAKITFQCKHTSALSNHVLSNEDLVEDLSQPNAETRPELSVPSLAKQSTYSAKYPTSFSNSTHTENSHKESNKKDTLPVSSCENNIFEYEDDITSVSRQIPSRKYTSIRKTEKDVSFMHVGRHIGDSILNKNLFNFSDLSHSKGKMSSEVNEKSSSASINSFFPAAVTENCELVSCSGGSRTVVHSLENNTDEGGLNKLKIRYEEFQEHKAEKPSLSQQAAHYMFFPSVVLSNCLSRPQKLAPVTYKLQQGNKQSRLKLNKRKHSFINLQEPASVNDVASVKESCYTQGDACSNIPDKGSALPSDLVQIPLEASENKMPPSTANYTDCMFADGSLETEQSFGLCGNKYTLRTKRKVNYETEDSESSFVAQNSKINLPQPVESVERLDGSQKSRKRRKLSKKLPPVIIKYIIINRFRGRKNMLVKLGKVDSSEERVVLTEEKMNLYKKLAPLKDFWPKVPDSPATKYPIYPLTPKKSQKRKAKHKSTKKKAGKPQRTGSKNIKRTLSFRKRTPTILSPPSPSYNAEAEDCDYNYSDVMSKLGFLSERSTSPVNTSPPRCWSPTDPKAEEILTGLEREALFSRIPSMYNTKTVNSSVGKNSRAKTQVKKCKKKFANPTVSTKKKKKIDQADKKADDGKKKRRTKQRQKATEKVSSRKRVVLKDEKGNACSTAEVKFVLKRQNLPKISYNSVNSQPLHNQRDSTLPGYAAGYLPSAQLASAADAQGSSSGCFHSLMEIDKPVDAQCLPVPREDSRSSLTSTPMASGKEVPKMNSQRPRTQSAVIRMNDSALIQSIFDPSNHSTQVTQNVCVSKDKTYAKVEEIKNLQNRYLPPAGKLNEACDSLDTVKMDQLHVTNYLHCKDNNQQQIFCLPEASKHSDPCSSILKSSEESPGPLQLPKNCFVTSLKSPVKQLNWDQNERGFIFDMSHFKPETVKQRSVSESTMQPKPISQYKNRTIVAPSAFSEGQSGLAVLKELLQKRQQKAQNANVTQEPLPAKPQLNRNIPCPLEQNKAIKRSRSVTSPRKSRAPRNTKPKEKTPKLSKKESLSQQITSRIDHTVSDSPVFFSDPGFESCYSLEDSLSPDHNYNFDINTIGQTGFCSFYSASQFVPADQNLPQKFLSDAVQDLGSGHTTENDFLCHNDQKSEEEKQHSSSTNKWIRSSSLSPELFEKTSLDNNENHCHSQWRKNVHPSTSRPNSIDTSCTQETEVCLKEKFKLNRNTVNKERFLNLSQPTSSDWIQSHIRKETTFEPCQPLDSVNTSFTSVLSSPDGELIDAASEDLELYVSRNNEALTPTPDSSPRSTSSPSQSKNGSVTPRTAHVLKPLMSPPSREEIMATLLDHDLAETIYQEPFCSNPSDAPEKPREIGGRLLTVETRLPNDLLEFEGDFSLEGLRLWKTAFSAMTEGPRLGSPPRYGHSPVNKRETNSHKTSEDKKIVIMPCKCAPSQQQVQIWLHAKEEYEHFKKLPKNHSAELAKAAENFSSVVLSEEKCIEVVKADKVLDLSSLEGERPIVPTKNSASVAETTKTQTKETCDKSISTIETSVDTKNDIDSNKSPSESKTLITSTLEHNEEEEDEDYYVNYSSPDSPVLPPWQQVASPDLKQPNSEETEWKSQAILSSVERNGVVPVGAQYSPSTQEDVSTSFDTSPFPPNEDRGNSEPICLHSTPIVQRKNQDGVPEVLGITPLSTERKAQKLNHKRGKNTDGLRRVLLTTQVKNQFAALGAPKKETSQIEGPSLNNTYGFKVSVENLQEAKSLHEVQHLTLISMELHARTRRDLEPDPEFDPICALFYCISSDTALPNTDKKEITGAIVIDRDRTTSSQGIRDQAPLLTRSGITGLEVSYTTDERTLFQEVVNIVKRYDPDILLGYEVQMHSWGYLLQRAAALNVDLCQMISRVPDEKKENRFATELDEYGSDTMSEIHIVGRIVLNIWRMMRNEVNLMNYTFENVGFHVLHQRFPLFTFRVLSDWFDNKIDVYRWKMVDHYVTRVRGNLQLLDKLDLIDRTSEMARLFGIQFLHVLTRGSQYRVESMMLRVAKPMNYIAVTPSIQQRAQMKALQCVPLIMEPESRFYSNAVLVLDFQSLYPSIVIAYNYCFSTCLGHVENLGKYDAFKFGCTSLRVPPDLLYQIRHDITVSPSGVAFVKPSVRKGVLPRMLEEILKTRIMVKQSMKAYKHDKAITRMLEARQLGLKFIANFTFGYTAANFSGRMPCTEVGDSIVHKARETLERAIKLVNDTKKWGARVVYGDTDSIFVLLKGATKEQSFKIGQEIAEAVTATNPKPVKLKFEKVYLPCVLQTKKRYVGYMYETLDQKDPVFDAKGIETVRRDSCPAVSKILECSIKLLFETRDISQIKQYVQKQCMKLLEGKASMQDFIFAKEYRGSSAYRPGSCVPALEITRRMLAYDRRSEPRVGERVPYVIVYGMPGLPLIQLVRRPIEVLQDPNLRLNAMYYITKQILPPLARVFSLIGIDVFSWYHELPRIQKAASTACSELEGRKGTISQYFTTLHCPVCDELTQYGICNKCRSQPQHVAVILNQEIRELERKQEQLVKICKNCTGCFDRQIQCVSLNCPVLFKLSRISRELSKAPYLRQLLDQF</sequence>
<feature type="region of interest" description="Disordered" evidence="20">
    <location>
        <begin position="2068"/>
        <end position="2131"/>
    </location>
</feature>
<feature type="domain" description="DNA polymerase delta/zeta catalytic subunit N-terminal" evidence="25">
    <location>
        <begin position="10"/>
        <end position="88"/>
    </location>
</feature>
<keyword evidence="8" id="KW-0479">Metal-binding</keyword>
<feature type="region of interest" description="Disordered" evidence="20">
    <location>
        <begin position="1115"/>
        <end position="1181"/>
    </location>
</feature>
<dbReference type="GO" id="GO:0031981">
    <property type="term" value="C:nuclear lumen"/>
    <property type="evidence" value="ECO:0007669"/>
    <property type="project" value="UniProtKB-ARBA"/>
</dbReference>
<dbReference type="EMBL" id="VWPQ01002350">
    <property type="protein sequence ID" value="NXY43910.1"/>
    <property type="molecule type" value="Genomic_DNA"/>
</dbReference>
<evidence type="ECO:0000259" key="22">
    <source>
        <dbReference type="Pfam" id="PF03104"/>
    </source>
</evidence>
<feature type="compositionally biased region" description="Low complexity" evidence="20">
    <location>
        <begin position="1815"/>
        <end position="1831"/>
    </location>
</feature>
<feature type="region of interest" description="Disordered" evidence="20">
    <location>
        <begin position="1812"/>
        <end position="1843"/>
    </location>
</feature>
<keyword evidence="7" id="KW-0548">Nucleotidyltransferase</keyword>
<dbReference type="Pfam" id="PF15735">
    <property type="entry name" value="DUF4683"/>
    <property type="match status" value="1"/>
</dbReference>
<dbReference type="FunFam" id="3.30.342.10:FF:000002">
    <property type="entry name" value="DNA polymerase zeta catalytic subunit isoform X1"/>
    <property type="match status" value="1"/>
</dbReference>
<dbReference type="PRINTS" id="PR00106">
    <property type="entry name" value="DNAPOLB"/>
</dbReference>
<dbReference type="Gene3D" id="3.30.420.10">
    <property type="entry name" value="Ribonuclease H-like superfamily/Ribonuclease H"/>
    <property type="match status" value="1"/>
</dbReference>
<evidence type="ECO:0000256" key="15">
    <source>
        <dbReference type="ARBA" id="ARBA00023242"/>
    </source>
</evidence>
<dbReference type="GO" id="GO:0003887">
    <property type="term" value="F:DNA-directed DNA polymerase activity"/>
    <property type="evidence" value="ECO:0007669"/>
    <property type="project" value="UniProtKB-KW"/>
</dbReference>
<feature type="compositionally biased region" description="Polar residues" evidence="20">
    <location>
        <begin position="570"/>
        <end position="589"/>
    </location>
</feature>
<feature type="region of interest" description="Disordered" evidence="20">
    <location>
        <begin position="428"/>
        <end position="463"/>
    </location>
</feature>
<dbReference type="Proteomes" id="UP000519239">
    <property type="component" value="Unassembled WGS sequence"/>
</dbReference>
<feature type="domain" description="C4-type zinc-finger of DNA polymerase delta" evidence="23">
    <location>
        <begin position="3029"/>
        <end position="3096"/>
    </location>
</feature>
<dbReference type="Pfam" id="PF00136">
    <property type="entry name" value="DNA_pol_B"/>
    <property type="match status" value="1"/>
</dbReference>
<reference evidence="26 27" key="1">
    <citation type="submission" date="2019-09" db="EMBL/GenBank/DDBJ databases">
        <title>Bird 10,000 Genomes (B10K) Project - Family phase.</title>
        <authorList>
            <person name="Zhang G."/>
        </authorList>
    </citation>
    <scope>NUCLEOTIDE SEQUENCE [LARGE SCALE GENOMIC DNA]</scope>
    <source>
        <strain evidence="26">B10K-CU-031-02</strain>
        <tissue evidence="26">Muscle</tissue>
    </source>
</reference>
<dbReference type="FunFam" id="3.30.420.10:FF:000024">
    <property type="entry name" value="DNA polymerase zeta catalytic subunit"/>
    <property type="match status" value="1"/>
</dbReference>
<dbReference type="InterPro" id="IPR025687">
    <property type="entry name" value="Znf-C4pol"/>
</dbReference>
<dbReference type="PANTHER" id="PTHR45812:SF1">
    <property type="entry name" value="DNA POLYMERASE ZETA CATALYTIC SUBUNIT"/>
    <property type="match status" value="1"/>
</dbReference>
<feature type="region of interest" description="Disordered" evidence="20">
    <location>
        <begin position="222"/>
        <end position="251"/>
    </location>
</feature>
<evidence type="ECO:0000256" key="4">
    <source>
        <dbReference type="ARBA" id="ARBA00012417"/>
    </source>
</evidence>
<keyword evidence="9" id="KW-0227">DNA damage</keyword>
<feature type="compositionally biased region" description="Basic residues" evidence="20">
    <location>
        <begin position="1000"/>
        <end position="1017"/>
    </location>
</feature>
<feature type="compositionally biased region" description="Polar residues" evidence="20">
    <location>
        <begin position="2075"/>
        <end position="2089"/>
    </location>
</feature>
<feature type="domain" description="DNA-directed DNA polymerase family B multifunctional" evidence="21">
    <location>
        <begin position="2537"/>
        <end position="2987"/>
    </location>
</feature>
<evidence type="ECO:0000256" key="11">
    <source>
        <dbReference type="ARBA" id="ARBA00022932"/>
    </source>
</evidence>
<feature type="region of interest" description="Disordered" evidence="20">
    <location>
        <begin position="477"/>
        <end position="501"/>
    </location>
</feature>
<keyword evidence="27" id="KW-1185">Reference proteome</keyword>
<evidence type="ECO:0000256" key="9">
    <source>
        <dbReference type="ARBA" id="ARBA00022763"/>
    </source>
</evidence>
<dbReference type="Gene3D" id="3.30.342.10">
    <property type="entry name" value="DNA Polymerase, chain B, domain 1"/>
    <property type="match status" value="1"/>
</dbReference>
<evidence type="ECO:0000259" key="21">
    <source>
        <dbReference type="Pfam" id="PF00136"/>
    </source>
</evidence>
<comment type="function">
    <text evidence="17">Catalytic subunit of the DNA polymerase zeta complex, an error-prone polymerase specialized in translesion DNA synthesis (TLS). Lacks an intrinsic 3'-5' exonuclease activity and thus has no proofreading function.</text>
</comment>
<dbReference type="OrthoDB" id="2414538at2759"/>
<dbReference type="GO" id="GO:0000724">
    <property type="term" value="P:double-strand break repair via homologous recombination"/>
    <property type="evidence" value="ECO:0007669"/>
    <property type="project" value="TreeGrafter"/>
</dbReference>
<dbReference type="FunFam" id="1.10.132.60:FF:000005">
    <property type="entry name" value="Putative DNA polymerase zeta catalytic subunit"/>
    <property type="match status" value="1"/>
</dbReference>
<feature type="region of interest" description="Disordered" evidence="20">
    <location>
        <begin position="2154"/>
        <end position="2178"/>
    </location>
</feature>
<accession>A0A7L4JTM2</accession>
<dbReference type="Pfam" id="PF03104">
    <property type="entry name" value="DNA_pol_B_exo1"/>
    <property type="match status" value="1"/>
</dbReference>
<feature type="compositionally biased region" description="Basic and acidic residues" evidence="20">
    <location>
        <begin position="1150"/>
        <end position="1161"/>
    </location>
</feature>
<evidence type="ECO:0000256" key="14">
    <source>
        <dbReference type="ARBA" id="ARBA00023204"/>
    </source>
</evidence>
<feature type="region of interest" description="Disordered" evidence="20">
    <location>
        <begin position="1506"/>
        <end position="1576"/>
    </location>
</feature>
<evidence type="ECO:0000256" key="19">
    <source>
        <dbReference type="ARBA" id="ARBA00075683"/>
    </source>
</evidence>
<feature type="region of interest" description="Disordered" evidence="20">
    <location>
        <begin position="1271"/>
        <end position="1299"/>
    </location>
</feature>
<dbReference type="Gene3D" id="3.90.1600.10">
    <property type="entry name" value="Palm domain of DNA polymerase"/>
    <property type="match status" value="1"/>
</dbReference>
<dbReference type="InterPro" id="IPR042087">
    <property type="entry name" value="DNA_pol_B_thumb"/>
</dbReference>
<evidence type="ECO:0000259" key="23">
    <source>
        <dbReference type="Pfam" id="PF14260"/>
    </source>
</evidence>
<comment type="subcellular location">
    <subcellularLocation>
        <location evidence="2">Nucleus</location>
    </subcellularLocation>
</comment>
<keyword evidence="11" id="KW-0239">DNA-directed DNA polymerase</keyword>
<dbReference type="InterPro" id="IPR023211">
    <property type="entry name" value="DNA_pol_palm_dom_sf"/>
</dbReference>
<dbReference type="GO" id="GO:0042276">
    <property type="term" value="P:error-prone translesion synthesis"/>
    <property type="evidence" value="ECO:0007669"/>
    <property type="project" value="TreeGrafter"/>
</dbReference>
<dbReference type="PANTHER" id="PTHR45812">
    <property type="entry name" value="DNA POLYMERASE ZETA CATALYTIC SUBUNIT"/>
    <property type="match status" value="1"/>
</dbReference>
<evidence type="ECO:0000256" key="17">
    <source>
        <dbReference type="ARBA" id="ARBA00059263"/>
    </source>
</evidence>
<feature type="region of interest" description="Disordered" evidence="20">
    <location>
        <begin position="556"/>
        <end position="602"/>
    </location>
</feature>
<keyword evidence="14" id="KW-0234">DNA repair</keyword>
<dbReference type="CDD" id="cd22287">
    <property type="entry name" value="REV3L_RBD"/>
    <property type="match status" value="1"/>
</dbReference>
<feature type="compositionally biased region" description="Polar residues" evidence="20">
    <location>
        <begin position="488"/>
        <end position="501"/>
    </location>
</feature>
<keyword evidence="15" id="KW-0539">Nucleus</keyword>
<dbReference type="InterPro" id="IPR012337">
    <property type="entry name" value="RNaseH-like_sf"/>
</dbReference>
<evidence type="ECO:0000256" key="6">
    <source>
        <dbReference type="ARBA" id="ARBA00022679"/>
    </source>
</evidence>
<keyword evidence="13" id="KW-0411">Iron-sulfur</keyword>
<comment type="caution">
    <text evidence="26">The sequence shown here is derived from an EMBL/GenBank/DDBJ whole genome shotgun (WGS) entry which is preliminary data.</text>
</comment>
<dbReference type="SUPFAM" id="SSF53098">
    <property type="entry name" value="Ribonuclease H-like"/>
    <property type="match status" value="1"/>
</dbReference>
<feature type="compositionally biased region" description="Basic residues" evidence="20">
    <location>
        <begin position="1124"/>
        <end position="1137"/>
    </location>
</feature>
<proteinExistence type="inferred from homology"/>
<dbReference type="EC" id="2.7.7.7" evidence="4"/>
<evidence type="ECO:0000256" key="5">
    <source>
        <dbReference type="ARBA" id="ARBA00021589"/>
    </source>
</evidence>
<dbReference type="Gene3D" id="1.10.287.690">
    <property type="entry name" value="Helix hairpin bin"/>
    <property type="match status" value="1"/>
</dbReference>
<feature type="domain" description="DNA-directed DNA polymerase family B exonuclease" evidence="22">
    <location>
        <begin position="2253"/>
        <end position="2471"/>
    </location>
</feature>
<dbReference type="GO" id="GO:0003677">
    <property type="term" value="F:DNA binding"/>
    <property type="evidence" value="ECO:0007669"/>
    <property type="project" value="InterPro"/>
</dbReference>
<dbReference type="GO" id="GO:0051536">
    <property type="term" value="F:iron-sulfur cluster binding"/>
    <property type="evidence" value="ECO:0007669"/>
    <property type="project" value="UniProtKB-KW"/>
</dbReference>
<dbReference type="InterPro" id="IPR036397">
    <property type="entry name" value="RNaseH_sf"/>
</dbReference>
<dbReference type="Pfam" id="PF24055">
    <property type="entry name" value="POL3_N"/>
    <property type="match status" value="1"/>
</dbReference>
<evidence type="ECO:0000256" key="1">
    <source>
        <dbReference type="ARBA" id="ARBA00001966"/>
    </source>
</evidence>
<comment type="subunit">
    <text evidence="18">Heterodimer with MAD2L2. This dimer forms the minimal DNA polymerase zeta complex (Pol-zeta2), with REV3L bearing DNA polymerase catalytic activity, although its activity is very low in this context. Component of the tetrameric Pol-zeta complex (Pol-zeta4), which consists of REV3L, MAD2L2, POLD2 and POLD3; Pol-zeta4 is the fully active form of DNA polymerase zeta.</text>
</comment>
<feature type="region of interest" description="Disordered" evidence="20">
    <location>
        <begin position="392"/>
        <end position="415"/>
    </location>
</feature>
<evidence type="ECO:0000259" key="25">
    <source>
        <dbReference type="Pfam" id="PF24055"/>
    </source>
</evidence>
<feature type="compositionally biased region" description="Polar residues" evidence="20">
    <location>
        <begin position="2154"/>
        <end position="2168"/>
    </location>
</feature>
<dbReference type="Pfam" id="PF14260">
    <property type="entry name" value="zf-C4pol"/>
    <property type="match status" value="1"/>
</dbReference>
<feature type="compositionally biased region" description="Basic and acidic residues" evidence="20">
    <location>
        <begin position="1555"/>
        <end position="1568"/>
    </location>
</feature>
<dbReference type="Gene3D" id="1.10.132.60">
    <property type="entry name" value="DNA polymerase family B, C-terminal domain"/>
    <property type="match status" value="1"/>
</dbReference>
<dbReference type="InterPro" id="IPR056435">
    <property type="entry name" value="DPOD/Z_N"/>
</dbReference>
<dbReference type="GO" id="GO:0046872">
    <property type="term" value="F:metal ion binding"/>
    <property type="evidence" value="ECO:0007669"/>
    <property type="project" value="UniProtKB-KW"/>
</dbReference>
<dbReference type="PROSITE" id="PS00116">
    <property type="entry name" value="DNA_POLYMERASE_B"/>
    <property type="match status" value="1"/>
</dbReference>
<evidence type="ECO:0000256" key="18">
    <source>
        <dbReference type="ARBA" id="ARBA00066163"/>
    </source>
</evidence>
<feature type="compositionally biased region" description="Basic and acidic residues" evidence="20">
    <location>
        <begin position="590"/>
        <end position="601"/>
    </location>
</feature>
<keyword evidence="6" id="KW-0808">Transferase</keyword>
<feature type="compositionally biased region" description="Basic residues" evidence="20">
    <location>
        <begin position="438"/>
        <end position="447"/>
    </location>
</feature>
<dbReference type="GO" id="GO:0016035">
    <property type="term" value="C:zeta DNA polymerase complex"/>
    <property type="evidence" value="ECO:0007669"/>
    <property type="project" value="InterPro"/>
</dbReference>
<keyword evidence="10" id="KW-0862">Zinc</keyword>
<feature type="region of interest" description="Disordered" evidence="20">
    <location>
        <begin position="1929"/>
        <end position="1953"/>
    </location>
</feature>
<evidence type="ECO:0000313" key="26">
    <source>
        <dbReference type="EMBL" id="NXY43910.1"/>
    </source>
</evidence>
<dbReference type="FunFam" id="1.10.287.690:FF:000002">
    <property type="entry name" value="DNA polymerase zeta"/>
    <property type="match status" value="1"/>
</dbReference>
<feature type="compositionally biased region" description="Acidic residues" evidence="20">
    <location>
        <begin position="452"/>
        <end position="462"/>
    </location>
</feature>
<name>A0A7L4JTM2_9AVES</name>
<keyword evidence="12" id="KW-0408">Iron</keyword>
<dbReference type="SUPFAM" id="SSF56672">
    <property type="entry name" value="DNA/RNA polymerases"/>
    <property type="match status" value="1"/>
</dbReference>
<feature type="non-terminal residue" evidence="26">
    <location>
        <position position="1"/>
    </location>
</feature>
<dbReference type="SMART" id="SM00486">
    <property type="entry name" value="POLBc"/>
    <property type="match status" value="1"/>
</dbReference>
<feature type="domain" description="DUF4683" evidence="24">
    <location>
        <begin position="698"/>
        <end position="1088"/>
    </location>
</feature>
<feature type="compositionally biased region" description="Basic residues" evidence="20">
    <location>
        <begin position="1535"/>
        <end position="1554"/>
    </location>
</feature>
<evidence type="ECO:0000256" key="16">
    <source>
        <dbReference type="ARBA" id="ARBA00049244"/>
    </source>
</evidence>
<dbReference type="InterPro" id="IPR032757">
    <property type="entry name" value="DUF4683"/>
</dbReference>
<feature type="compositionally biased region" description="Basic and acidic residues" evidence="20">
    <location>
        <begin position="1171"/>
        <end position="1181"/>
    </location>
</feature>
<comment type="similarity">
    <text evidence="3">Belongs to the DNA polymerase type-B family.</text>
</comment>
<evidence type="ECO:0000256" key="2">
    <source>
        <dbReference type="ARBA" id="ARBA00004123"/>
    </source>
</evidence>
<comment type="cofactor">
    <cofactor evidence="1">
        <name>[4Fe-4S] cluster</name>
        <dbReference type="ChEBI" id="CHEBI:49883"/>
    </cofactor>
</comment>
<evidence type="ECO:0000313" key="27">
    <source>
        <dbReference type="Proteomes" id="UP000519239"/>
    </source>
</evidence>
<evidence type="ECO:0000256" key="13">
    <source>
        <dbReference type="ARBA" id="ARBA00023014"/>
    </source>
</evidence>
<evidence type="ECO:0000256" key="10">
    <source>
        <dbReference type="ARBA" id="ARBA00022833"/>
    </source>
</evidence>
<feature type="region of interest" description="Disordered" evidence="20">
    <location>
        <begin position="1656"/>
        <end position="1681"/>
    </location>
</feature>
<evidence type="ECO:0000256" key="3">
    <source>
        <dbReference type="ARBA" id="ARBA00005755"/>
    </source>
</evidence>
<feature type="non-terminal residue" evidence="26">
    <location>
        <position position="3117"/>
    </location>
</feature>
<evidence type="ECO:0000259" key="24">
    <source>
        <dbReference type="Pfam" id="PF15735"/>
    </source>
</evidence>
<dbReference type="CDD" id="cd05534">
    <property type="entry name" value="POLBc_zeta"/>
    <property type="match status" value="1"/>
</dbReference>
<dbReference type="InterPro" id="IPR043502">
    <property type="entry name" value="DNA/RNA_pol_sf"/>
</dbReference>
<feature type="compositionally biased region" description="Basic and acidic residues" evidence="20">
    <location>
        <begin position="1943"/>
        <end position="1953"/>
    </location>
</feature>
<evidence type="ECO:0000256" key="7">
    <source>
        <dbReference type="ARBA" id="ARBA00022695"/>
    </source>
</evidence>
<dbReference type="InterPro" id="IPR030559">
    <property type="entry name" value="PolZ_Rev3"/>
</dbReference>
<dbReference type="InterPro" id="IPR006172">
    <property type="entry name" value="DNA-dir_DNA_pol_B"/>
</dbReference>
<feature type="region of interest" description="Disordered" evidence="20">
    <location>
        <begin position="991"/>
        <end position="1026"/>
    </location>
</feature>
<dbReference type="InterPro" id="IPR006133">
    <property type="entry name" value="DNA-dir_DNA_pol_B_exonuc"/>
</dbReference>
<evidence type="ECO:0000256" key="8">
    <source>
        <dbReference type="ARBA" id="ARBA00022723"/>
    </source>
</evidence>
<evidence type="ECO:0000256" key="12">
    <source>
        <dbReference type="ARBA" id="ARBA00023004"/>
    </source>
</evidence>
<evidence type="ECO:0000256" key="20">
    <source>
        <dbReference type="SAM" id="MobiDB-lite"/>
    </source>
</evidence>
<protein>
    <recommendedName>
        <fullName evidence="5">DNA polymerase zeta catalytic subunit</fullName>
        <ecNumber evidence="4">2.7.7.7</ecNumber>
    </recommendedName>
    <alternativeName>
        <fullName evidence="19">Protein reversionless 3-like</fullName>
    </alternativeName>
</protein>
<dbReference type="GO" id="GO:0000166">
    <property type="term" value="F:nucleotide binding"/>
    <property type="evidence" value="ECO:0007669"/>
    <property type="project" value="InterPro"/>
</dbReference>
<feature type="compositionally biased region" description="Basic and acidic residues" evidence="20">
    <location>
        <begin position="1656"/>
        <end position="1673"/>
    </location>
</feature>
<dbReference type="InterPro" id="IPR017964">
    <property type="entry name" value="DNA-dir_DNA_pol_B_CS"/>
</dbReference>
<organism evidence="26 27">
    <name type="scientific">Ceuthmochares aereus</name>
    <dbReference type="NCBI Taxonomy" id="1961834"/>
    <lineage>
        <taxon>Eukaryota</taxon>
        <taxon>Metazoa</taxon>
        <taxon>Chordata</taxon>
        <taxon>Craniata</taxon>
        <taxon>Vertebrata</taxon>
        <taxon>Euteleostomi</taxon>
        <taxon>Archelosauria</taxon>
        <taxon>Archosauria</taxon>
        <taxon>Dinosauria</taxon>
        <taxon>Saurischia</taxon>
        <taxon>Theropoda</taxon>
        <taxon>Coelurosauria</taxon>
        <taxon>Aves</taxon>
        <taxon>Neognathae</taxon>
        <taxon>Neoaves</taxon>
        <taxon>Otidimorphae</taxon>
        <taxon>Cuculiformes</taxon>
        <taxon>Cuculidae</taxon>
        <taxon>Ceuthmochares</taxon>
    </lineage>
</organism>
<comment type="catalytic activity">
    <reaction evidence="16">
        <text>DNA(n) + a 2'-deoxyribonucleoside 5'-triphosphate = DNA(n+1) + diphosphate</text>
        <dbReference type="Rhea" id="RHEA:22508"/>
        <dbReference type="Rhea" id="RHEA-COMP:17339"/>
        <dbReference type="Rhea" id="RHEA-COMP:17340"/>
        <dbReference type="ChEBI" id="CHEBI:33019"/>
        <dbReference type="ChEBI" id="CHEBI:61560"/>
        <dbReference type="ChEBI" id="CHEBI:173112"/>
        <dbReference type="EC" id="2.7.7.7"/>
    </reaction>
</comment>
<dbReference type="InterPro" id="IPR006134">
    <property type="entry name" value="DNA-dir_DNA_pol_B_multi_dom"/>
</dbReference>